<reference evidence="2 3" key="1">
    <citation type="journal article" date="2016" name="Mol. Biol. Evol.">
        <title>Comparative Genomics of Early-Diverging Mushroom-Forming Fungi Provides Insights into the Origins of Lignocellulose Decay Capabilities.</title>
        <authorList>
            <person name="Nagy L.G."/>
            <person name="Riley R."/>
            <person name="Tritt A."/>
            <person name="Adam C."/>
            <person name="Daum C."/>
            <person name="Floudas D."/>
            <person name="Sun H."/>
            <person name="Yadav J.S."/>
            <person name="Pangilinan J."/>
            <person name="Larsson K.H."/>
            <person name="Matsuura K."/>
            <person name="Barry K."/>
            <person name="Labutti K."/>
            <person name="Kuo R."/>
            <person name="Ohm R.A."/>
            <person name="Bhattacharya S.S."/>
            <person name="Shirouzu T."/>
            <person name="Yoshinaga Y."/>
            <person name="Martin F.M."/>
            <person name="Grigoriev I.V."/>
            <person name="Hibbett D.S."/>
        </authorList>
    </citation>
    <scope>NUCLEOTIDE SEQUENCE [LARGE SCALE GENOMIC DNA]</scope>
    <source>
        <strain evidence="2 3">L-15889</strain>
    </source>
</reference>
<keyword evidence="1" id="KW-0472">Membrane</keyword>
<accession>A0A165TP28</accession>
<feature type="transmembrane region" description="Helical" evidence="1">
    <location>
        <begin position="49"/>
        <end position="71"/>
    </location>
</feature>
<evidence type="ECO:0000313" key="2">
    <source>
        <dbReference type="EMBL" id="KZT73731.1"/>
    </source>
</evidence>
<evidence type="ECO:0000256" key="1">
    <source>
        <dbReference type="SAM" id="Phobius"/>
    </source>
</evidence>
<gene>
    <name evidence="2" type="ORF">DAEQUDRAFT_721181</name>
</gene>
<keyword evidence="1" id="KW-1133">Transmembrane helix</keyword>
<dbReference type="EMBL" id="KV429035">
    <property type="protein sequence ID" value="KZT73731.1"/>
    <property type="molecule type" value="Genomic_DNA"/>
</dbReference>
<proteinExistence type="predicted"/>
<keyword evidence="3" id="KW-1185">Reference proteome</keyword>
<dbReference type="Proteomes" id="UP000076727">
    <property type="component" value="Unassembled WGS sequence"/>
</dbReference>
<protein>
    <submittedName>
        <fullName evidence="2">Uncharacterized protein</fullName>
    </submittedName>
</protein>
<evidence type="ECO:0000313" key="3">
    <source>
        <dbReference type="Proteomes" id="UP000076727"/>
    </source>
</evidence>
<keyword evidence="1" id="KW-0812">Transmembrane</keyword>
<name>A0A165TP28_9APHY</name>
<dbReference type="AlphaFoldDB" id="A0A165TP28"/>
<sequence length="125" mass="13221">MVAPNGLSAIWDEVLPGACHDKDCRYRFLSVDFTERLCEPPLTVFTGHIVTVCTFLSGPASVFVFAARAFFLATVTSGGSSSATVASIFLFRLVGFGVTGVSSFLDGSARQYSSQNALNGARRGA</sequence>
<organism evidence="2 3">
    <name type="scientific">Daedalea quercina L-15889</name>
    <dbReference type="NCBI Taxonomy" id="1314783"/>
    <lineage>
        <taxon>Eukaryota</taxon>
        <taxon>Fungi</taxon>
        <taxon>Dikarya</taxon>
        <taxon>Basidiomycota</taxon>
        <taxon>Agaricomycotina</taxon>
        <taxon>Agaricomycetes</taxon>
        <taxon>Polyporales</taxon>
        <taxon>Fomitopsis</taxon>
    </lineage>
</organism>